<dbReference type="Pfam" id="PF08240">
    <property type="entry name" value="ADH_N"/>
    <property type="match status" value="1"/>
</dbReference>
<dbReference type="EMBL" id="RCHR01000002">
    <property type="protein sequence ID" value="RLL46818.1"/>
    <property type="molecule type" value="Genomic_DNA"/>
</dbReference>
<evidence type="ECO:0000313" key="2">
    <source>
        <dbReference type="EMBL" id="RLL46818.1"/>
    </source>
</evidence>
<organism evidence="2 3">
    <name type="scientific">Oceanobacillus piezotolerans</name>
    <dbReference type="NCBI Taxonomy" id="2448030"/>
    <lineage>
        <taxon>Bacteria</taxon>
        <taxon>Bacillati</taxon>
        <taxon>Bacillota</taxon>
        <taxon>Bacilli</taxon>
        <taxon>Bacillales</taxon>
        <taxon>Bacillaceae</taxon>
        <taxon>Oceanobacillus</taxon>
    </lineage>
</organism>
<dbReference type="Gene3D" id="3.90.180.10">
    <property type="entry name" value="Medium-chain alcohol dehydrogenases, catalytic domain"/>
    <property type="match status" value="1"/>
</dbReference>
<dbReference type="Proteomes" id="UP000270219">
    <property type="component" value="Unassembled WGS sequence"/>
</dbReference>
<proteinExistence type="predicted"/>
<feature type="domain" description="Enoyl reductase (ER)" evidence="1">
    <location>
        <begin position="14"/>
        <end position="335"/>
    </location>
</feature>
<keyword evidence="3" id="KW-1185">Reference proteome</keyword>
<dbReference type="OrthoDB" id="9787435at2"/>
<protein>
    <submittedName>
        <fullName evidence="2">Alcohol dehydrogenase</fullName>
    </submittedName>
</protein>
<dbReference type="AlphaFoldDB" id="A0A498DB71"/>
<dbReference type="InterPro" id="IPR011032">
    <property type="entry name" value="GroES-like_sf"/>
</dbReference>
<accession>A0A498DB71</accession>
<dbReference type="GO" id="GO:0016491">
    <property type="term" value="F:oxidoreductase activity"/>
    <property type="evidence" value="ECO:0007669"/>
    <property type="project" value="InterPro"/>
</dbReference>
<dbReference type="Gene3D" id="3.40.50.720">
    <property type="entry name" value="NAD(P)-binding Rossmann-like Domain"/>
    <property type="match status" value="1"/>
</dbReference>
<dbReference type="RefSeq" id="WP_121522069.1">
    <property type="nucleotide sequence ID" value="NZ_RCHR01000002.1"/>
</dbReference>
<dbReference type="InterPro" id="IPR036291">
    <property type="entry name" value="NAD(P)-bd_dom_sf"/>
</dbReference>
<dbReference type="InterPro" id="IPR013154">
    <property type="entry name" value="ADH-like_N"/>
</dbReference>
<dbReference type="Pfam" id="PF00107">
    <property type="entry name" value="ADH_zinc_N"/>
    <property type="match status" value="1"/>
</dbReference>
<reference evidence="2 3" key="1">
    <citation type="submission" date="2018-10" db="EMBL/GenBank/DDBJ databases">
        <title>Oceanobacillus sp. YLB-02 draft genome.</title>
        <authorList>
            <person name="Yu L."/>
        </authorList>
    </citation>
    <scope>NUCLEOTIDE SEQUENCE [LARGE SCALE GENOMIC DNA]</scope>
    <source>
        <strain evidence="2 3">YLB-02</strain>
    </source>
</reference>
<dbReference type="SUPFAM" id="SSF50129">
    <property type="entry name" value="GroES-like"/>
    <property type="match status" value="1"/>
</dbReference>
<evidence type="ECO:0000313" key="3">
    <source>
        <dbReference type="Proteomes" id="UP000270219"/>
    </source>
</evidence>
<comment type="caution">
    <text evidence="2">The sequence shown here is derived from an EMBL/GenBank/DDBJ whole genome shotgun (WGS) entry which is preliminary data.</text>
</comment>
<dbReference type="PANTHER" id="PTHR45033:SF3">
    <property type="entry name" value="DEHYDROGENASE, PUTATIVE (AFU_ORTHOLOGUE AFUA_2G13270)-RELATED"/>
    <property type="match status" value="1"/>
</dbReference>
<evidence type="ECO:0000259" key="1">
    <source>
        <dbReference type="SMART" id="SM00829"/>
    </source>
</evidence>
<dbReference type="InterPro" id="IPR020843">
    <property type="entry name" value="ER"/>
</dbReference>
<name>A0A498DB71_9BACI</name>
<sequence>MKAVVLKDRVKPGEEMAPLYLEEVVTPRPNKGEVLIRLRNAALNRRDVFIRYGLYPGIKVPSIPGADGAGIIEELGEGVEGLKLGSEVVINSALYWGNNPDYPSKEHRVLGVPDDGTYAQYVKVPAENVFLKPKHLTFEEAAAIPLGGLTAYRSVVTKGQVKKGDTVIIPGIGGGVATFALQIAVAQGARVFVTSSSDKKIEQAVALGAVGGVNYGSETWVKEMKELSGGADVSIDSIGGDTFNDLVSLAKPASKIVSFGATLGPVKNVVMPRIFFKQMQILGSTMGTPNEFASMLSLYEEQQLKPVIDKVYPLEEIEEAHKQMDKGNSFGKIVISIP</sequence>
<dbReference type="PANTHER" id="PTHR45033">
    <property type="match status" value="1"/>
</dbReference>
<dbReference type="SMART" id="SM00829">
    <property type="entry name" value="PKS_ER"/>
    <property type="match status" value="1"/>
</dbReference>
<dbReference type="InterPro" id="IPR013149">
    <property type="entry name" value="ADH-like_C"/>
</dbReference>
<dbReference type="SUPFAM" id="SSF51735">
    <property type="entry name" value="NAD(P)-binding Rossmann-fold domains"/>
    <property type="match status" value="1"/>
</dbReference>
<gene>
    <name evidence="2" type="ORF">D8M04_06350</name>
</gene>
<dbReference type="InterPro" id="IPR052711">
    <property type="entry name" value="Zinc_ADH-like"/>
</dbReference>